<gene>
    <name evidence="2" type="ORF">MPRF_25040</name>
</gene>
<name>A0A7I7U3J4_MYCPF</name>
<sequence length="80" mass="9239">MSAVPDEHRTRVGQRGEHLVGLADPPDDVLGRHDAPDHERHRTWFPAHASSVRLVRRTSMLMYVNGDCYLARWPLCNVFY</sequence>
<evidence type="ECO:0000313" key="2">
    <source>
        <dbReference type="EMBL" id="BBY75605.1"/>
    </source>
</evidence>
<protein>
    <submittedName>
        <fullName evidence="2">Uncharacterized protein</fullName>
    </submittedName>
</protein>
<feature type="compositionally biased region" description="Basic and acidic residues" evidence="1">
    <location>
        <begin position="1"/>
        <end position="18"/>
    </location>
</feature>
<reference evidence="2 3" key="1">
    <citation type="journal article" date="2019" name="Emerg. Microbes Infect.">
        <title>Comprehensive subspecies identification of 175 nontuberculous mycobacteria species based on 7547 genomic profiles.</title>
        <authorList>
            <person name="Matsumoto Y."/>
            <person name="Kinjo T."/>
            <person name="Motooka D."/>
            <person name="Nabeya D."/>
            <person name="Jung N."/>
            <person name="Uechi K."/>
            <person name="Horii T."/>
            <person name="Iida T."/>
            <person name="Fujita J."/>
            <person name="Nakamura S."/>
        </authorList>
    </citation>
    <scope>NUCLEOTIDE SEQUENCE [LARGE SCALE GENOMIC DNA]</scope>
    <source>
        <strain evidence="2 3">JCM 6367</strain>
    </source>
</reference>
<accession>A0A7I7U3J4</accession>
<dbReference type="EMBL" id="AP022598">
    <property type="protein sequence ID" value="BBY75605.1"/>
    <property type="molecule type" value="Genomic_DNA"/>
</dbReference>
<organism evidence="2 3">
    <name type="scientific">Mycolicibacterium parafortuitum</name>
    <name type="common">Mycobacterium parafortuitum</name>
    <dbReference type="NCBI Taxonomy" id="39692"/>
    <lineage>
        <taxon>Bacteria</taxon>
        <taxon>Bacillati</taxon>
        <taxon>Actinomycetota</taxon>
        <taxon>Actinomycetes</taxon>
        <taxon>Mycobacteriales</taxon>
        <taxon>Mycobacteriaceae</taxon>
        <taxon>Mycolicibacterium</taxon>
    </lineage>
</organism>
<feature type="region of interest" description="Disordered" evidence="1">
    <location>
        <begin position="1"/>
        <end position="35"/>
    </location>
</feature>
<evidence type="ECO:0000256" key="1">
    <source>
        <dbReference type="SAM" id="MobiDB-lite"/>
    </source>
</evidence>
<dbReference type="Proteomes" id="UP000466554">
    <property type="component" value="Chromosome"/>
</dbReference>
<dbReference type="AlphaFoldDB" id="A0A7I7U3J4"/>
<proteinExistence type="predicted"/>
<evidence type="ECO:0000313" key="3">
    <source>
        <dbReference type="Proteomes" id="UP000466554"/>
    </source>
</evidence>